<dbReference type="EMBL" id="GBXM01104227">
    <property type="protein sequence ID" value="JAH04350.1"/>
    <property type="molecule type" value="Transcribed_RNA"/>
</dbReference>
<sequence length="26" mass="3157">MYTQDSIYFFIYLAHINARIKYSKAV</sequence>
<name>A0A0E9PJV7_ANGAN</name>
<accession>A0A0E9PJV7</accession>
<proteinExistence type="predicted"/>
<organism evidence="1">
    <name type="scientific">Anguilla anguilla</name>
    <name type="common">European freshwater eel</name>
    <name type="synonym">Muraena anguilla</name>
    <dbReference type="NCBI Taxonomy" id="7936"/>
    <lineage>
        <taxon>Eukaryota</taxon>
        <taxon>Metazoa</taxon>
        <taxon>Chordata</taxon>
        <taxon>Craniata</taxon>
        <taxon>Vertebrata</taxon>
        <taxon>Euteleostomi</taxon>
        <taxon>Actinopterygii</taxon>
        <taxon>Neopterygii</taxon>
        <taxon>Teleostei</taxon>
        <taxon>Anguilliformes</taxon>
        <taxon>Anguillidae</taxon>
        <taxon>Anguilla</taxon>
    </lineage>
</organism>
<evidence type="ECO:0000313" key="1">
    <source>
        <dbReference type="EMBL" id="JAH04350.1"/>
    </source>
</evidence>
<reference evidence="1" key="1">
    <citation type="submission" date="2014-11" db="EMBL/GenBank/DDBJ databases">
        <authorList>
            <person name="Amaro Gonzalez C."/>
        </authorList>
    </citation>
    <scope>NUCLEOTIDE SEQUENCE</scope>
</reference>
<protein>
    <submittedName>
        <fullName evidence="1">Uncharacterized protein</fullName>
    </submittedName>
</protein>
<dbReference type="AlphaFoldDB" id="A0A0E9PJV7"/>
<reference evidence="1" key="2">
    <citation type="journal article" date="2015" name="Fish Shellfish Immunol.">
        <title>Early steps in the European eel (Anguilla anguilla)-Vibrio vulnificus interaction in the gills: Role of the RtxA13 toxin.</title>
        <authorList>
            <person name="Callol A."/>
            <person name="Pajuelo D."/>
            <person name="Ebbesson L."/>
            <person name="Teles M."/>
            <person name="MacKenzie S."/>
            <person name="Amaro C."/>
        </authorList>
    </citation>
    <scope>NUCLEOTIDE SEQUENCE</scope>
</reference>